<reference evidence="1" key="1">
    <citation type="submission" date="2021-02" db="EMBL/GenBank/DDBJ databases">
        <authorList>
            <consortium name="DOE Joint Genome Institute"/>
            <person name="Ahrendt S."/>
            <person name="Looney B.P."/>
            <person name="Miyauchi S."/>
            <person name="Morin E."/>
            <person name="Drula E."/>
            <person name="Courty P.E."/>
            <person name="Chicoki N."/>
            <person name="Fauchery L."/>
            <person name="Kohler A."/>
            <person name="Kuo A."/>
            <person name="Labutti K."/>
            <person name="Pangilinan J."/>
            <person name="Lipzen A."/>
            <person name="Riley R."/>
            <person name="Andreopoulos W."/>
            <person name="He G."/>
            <person name="Johnson J."/>
            <person name="Barry K.W."/>
            <person name="Grigoriev I.V."/>
            <person name="Nagy L."/>
            <person name="Hibbett D."/>
            <person name="Henrissat B."/>
            <person name="Matheny P.B."/>
            <person name="Labbe J."/>
            <person name="Martin F."/>
        </authorList>
    </citation>
    <scope>NUCLEOTIDE SEQUENCE</scope>
    <source>
        <strain evidence="1">EC-137</strain>
    </source>
</reference>
<organism evidence="1 2">
    <name type="scientific">Vararia minispora EC-137</name>
    <dbReference type="NCBI Taxonomy" id="1314806"/>
    <lineage>
        <taxon>Eukaryota</taxon>
        <taxon>Fungi</taxon>
        <taxon>Dikarya</taxon>
        <taxon>Basidiomycota</taxon>
        <taxon>Agaricomycotina</taxon>
        <taxon>Agaricomycetes</taxon>
        <taxon>Russulales</taxon>
        <taxon>Lachnocladiaceae</taxon>
        <taxon>Vararia</taxon>
    </lineage>
</organism>
<reference evidence="1" key="2">
    <citation type="journal article" date="2022" name="New Phytol.">
        <title>Evolutionary transition to the ectomycorrhizal habit in the genomes of a hyperdiverse lineage of mushroom-forming fungi.</title>
        <authorList>
            <person name="Looney B."/>
            <person name="Miyauchi S."/>
            <person name="Morin E."/>
            <person name="Drula E."/>
            <person name="Courty P.E."/>
            <person name="Kohler A."/>
            <person name="Kuo A."/>
            <person name="LaButti K."/>
            <person name="Pangilinan J."/>
            <person name="Lipzen A."/>
            <person name="Riley R."/>
            <person name="Andreopoulos W."/>
            <person name="He G."/>
            <person name="Johnson J."/>
            <person name="Nolan M."/>
            <person name="Tritt A."/>
            <person name="Barry K.W."/>
            <person name="Grigoriev I.V."/>
            <person name="Nagy L.G."/>
            <person name="Hibbett D."/>
            <person name="Henrissat B."/>
            <person name="Matheny P.B."/>
            <person name="Labbe J."/>
            <person name="Martin F.M."/>
        </authorList>
    </citation>
    <scope>NUCLEOTIDE SEQUENCE</scope>
    <source>
        <strain evidence="1">EC-137</strain>
    </source>
</reference>
<feature type="non-terminal residue" evidence="1">
    <location>
        <position position="121"/>
    </location>
</feature>
<dbReference type="EMBL" id="MU273508">
    <property type="protein sequence ID" value="KAI0033960.1"/>
    <property type="molecule type" value="Genomic_DNA"/>
</dbReference>
<gene>
    <name evidence="1" type="ORF">K488DRAFT_46559</name>
</gene>
<comment type="caution">
    <text evidence="1">The sequence shown here is derived from an EMBL/GenBank/DDBJ whole genome shotgun (WGS) entry which is preliminary data.</text>
</comment>
<sequence length="121" mass="14061">MQRELELARRQIDAEISGHQKAIWTLRQKRNALAPVNRIPLELLAHIFAHLQAISATSEPSINPRKRLEWIVVLRVCHRWYDAALFHPRLWCNIELFSTPAAQTMISRAKATPLIVRVHFP</sequence>
<proteinExistence type="predicted"/>
<name>A0ACB8QQX7_9AGAM</name>
<keyword evidence="2" id="KW-1185">Reference proteome</keyword>
<evidence type="ECO:0000313" key="2">
    <source>
        <dbReference type="Proteomes" id="UP000814128"/>
    </source>
</evidence>
<accession>A0ACB8QQX7</accession>
<dbReference type="Proteomes" id="UP000814128">
    <property type="component" value="Unassembled WGS sequence"/>
</dbReference>
<evidence type="ECO:0000313" key="1">
    <source>
        <dbReference type="EMBL" id="KAI0033960.1"/>
    </source>
</evidence>
<protein>
    <submittedName>
        <fullName evidence="1">Uncharacterized protein</fullName>
    </submittedName>
</protein>